<evidence type="ECO:0000256" key="1">
    <source>
        <dbReference type="SAM" id="MobiDB-lite"/>
    </source>
</evidence>
<reference evidence="2 3" key="1">
    <citation type="submission" date="2018-12" db="EMBL/GenBank/DDBJ databases">
        <title>Complete genome sequence of Flaviflexus sp. H23T48.</title>
        <authorList>
            <person name="Bae J.-W."/>
            <person name="Lee J.-Y."/>
        </authorList>
    </citation>
    <scope>NUCLEOTIDE SEQUENCE [LARGE SCALE GENOMIC DNA]</scope>
    <source>
        <strain evidence="2 3">H23T48</strain>
    </source>
</reference>
<feature type="region of interest" description="Disordered" evidence="1">
    <location>
        <begin position="22"/>
        <end position="42"/>
    </location>
</feature>
<dbReference type="KEGG" id="flh:EJ997_08595"/>
<evidence type="ECO:0000313" key="2">
    <source>
        <dbReference type="EMBL" id="AZQ77381.1"/>
    </source>
</evidence>
<protein>
    <submittedName>
        <fullName evidence="2">Uncharacterized protein</fullName>
    </submittedName>
</protein>
<organism evidence="2 3">
    <name type="scientific">Flaviflexus ciconiae</name>
    <dbReference type="NCBI Taxonomy" id="2496867"/>
    <lineage>
        <taxon>Bacteria</taxon>
        <taxon>Bacillati</taxon>
        <taxon>Actinomycetota</taxon>
        <taxon>Actinomycetes</taxon>
        <taxon>Actinomycetales</taxon>
        <taxon>Actinomycetaceae</taxon>
        <taxon>Flaviflexus</taxon>
    </lineage>
</organism>
<keyword evidence="3" id="KW-1185">Reference proteome</keyword>
<proteinExistence type="predicted"/>
<dbReference type="EMBL" id="CP034593">
    <property type="protein sequence ID" value="AZQ77381.1"/>
    <property type="molecule type" value="Genomic_DNA"/>
</dbReference>
<sequence>MGEVRVSSEELKRVADEAEDIQETAETIEISSSTGGVGDAMPGATAVGDVASAGTFIDSVAQSLADAFGSFTSAVRSADEDYNATDQTASLNFEDVASELEDY</sequence>
<name>A0A3Q9G4C5_9ACTO</name>
<accession>A0A3Q9G4C5</accession>
<dbReference type="OrthoDB" id="9965150at2"/>
<dbReference type="Proteomes" id="UP000280344">
    <property type="component" value="Chromosome"/>
</dbReference>
<dbReference type="AlphaFoldDB" id="A0A3Q9G4C5"/>
<evidence type="ECO:0000313" key="3">
    <source>
        <dbReference type="Proteomes" id="UP000280344"/>
    </source>
</evidence>
<dbReference type="RefSeq" id="WP_126704184.1">
    <property type="nucleotide sequence ID" value="NZ_CP034593.1"/>
</dbReference>
<gene>
    <name evidence="2" type="ORF">EJ997_08595</name>
</gene>